<dbReference type="InterPro" id="IPR038765">
    <property type="entry name" value="Papain-like_cys_pep_sf"/>
</dbReference>
<dbReference type="RefSeq" id="WP_208876855.1">
    <property type="nucleotide sequence ID" value="NZ_CP031320.1"/>
</dbReference>
<evidence type="ECO:0000256" key="3">
    <source>
        <dbReference type="SAM" id="MobiDB-lite"/>
    </source>
</evidence>
<organism evidence="4 5">
    <name type="scientific">Streptomyces armeniacus</name>
    <dbReference type="NCBI Taxonomy" id="83291"/>
    <lineage>
        <taxon>Bacteria</taxon>
        <taxon>Bacillati</taxon>
        <taxon>Actinomycetota</taxon>
        <taxon>Actinomycetes</taxon>
        <taxon>Kitasatosporales</taxon>
        <taxon>Streptomycetaceae</taxon>
        <taxon>Streptomyces</taxon>
    </lineage>
</organism>
<proteinExistence type="inferred from homology"/>
<dbReference type="SUPFAM" id="SSF54001">
    <property type="entry name" value="Cysteine proteinases"/>
    <property type="match status" value="1"/>
</dbReference>
<dbReference type="AlphaFoldDB" id="A0A345XLP8"/>
<feature type="compositionally biased region" description="Gly residues" evidence="3">
    <location>
        <begin position="271"/>
        <end position="281"/>
    </location>
</feature>
<gene>
    <name evidence="4" type="ORF">DVA86_07805</name>
</gene>
<keyword evidence="5" id="KW-1185">Reference proteome</keyword>
<reference evidence="4 5" key="1">
    <citation type="submission" date="2018-07" db="EMBL/GenBank/DDBJ databases">
        <title>Draft genome of the type strain Streptomyces armeniacus ATCC 15676.</title>
        <authorList>
            <person name="Labana P."/>
            <person name="Gosse J.T."/>
            <person name="Boddy C.N."/>
        </authorList>
    </citation>
    <scope>NUCLEOTIDE SEQUENCE [LARGE SCALE GENOMIC DNA]</scope>
    <source>
        <strain evidence="4 5">ATCC 15676</strain>
    </source>
</reference>
<dbReference type="EMBL" id="CP031320">
    <property type="protein sequence ID" value="AXK32564.1"/>
    <property type="molecule type" value="Genomic_DNA"/>
</dbReference>
<feature type="region of interest" description="Disordered" evidence="3">
    <location>
        <begin position="257"/>
        <end position="281"/>
    </location>
</feature>
<protein>
    <submittedName>
        <fullName evidence="4">Arylamine N-acetyltransferase</fullName>
    </submittedName>
</protein>
<dbReference type="Proteomes" id="UP000254425">
    <property type="component" value="Chromosome"/>
</dbReference>
<evidence type="ECO:0000313" key="4">
    <source>
        <dbReference type="EMBL" id="AXK32564.1"/>
    </source>
</evidence>
<dbReference type="GO" id="GO:0016407">
    <property type="term" value="F:acetyltransferase activity"/>
    <property type="evidence" value="ECO:0007669"/>
    <property type="project" value="InterPro"/>
</dbReference>
<comment type="similarity">
    <text evidence="1 2">Belongs to the arylamine N-acetyltransferase family.</text>
</comment>
<keyword evidence="4" id="KW-0808">Transferase</keyword>
<dbReference type="InterPro" id="IPR001447">
    <property type="entry name" value="Arylamine_N-AcTrfase"/>
</dbReference>
<evidence type="ECO:0000313" key="5">
    <source>
        <dbReference type="Proteomes" id="UP000254425"/>
    </source>
</evidence>
<dbReference type="PANTHER" id="PTHR11786:SF0">
    <property type="entry name" value="ARYLAMINE N-ACETYLTRANSFERASE 4-RELATED"/>
    <property type="match status" value="1"/>
</dbReference>
<name>A0A345XLP8_9ACTN</name>
<dbReference type="PRINTS" id="PR01543">
    <property type="entry name" value="ANATRNSFRASE"/>
</dbReference>
<dbReference type="KEGG" id="sarm:DVA86_07805"/>
<dbReference type="Pfam" id="PF00797">
    <property type="entry name" value="Acetyltransf_2"/>
    <property type="match status" value="1"/>
</dbReference>
<sequence>MDTPVDAYLRRIGAGRPAAADPAGLRELHRRHLIAVPFENLSIHLGEDIVLDEKLILAKIVDARRGGFCYELNGAFGALLRELGYGVSLLAARPYEGKRPTVPYSHLALRVEAADGSRWLADVGFGKHSEYPLSLDDSGEQTDPGGVFRIVPTEDDDLDVLMNGKLEYRLERRPRELADFEVGSWYNRTSPRSHFTGSLVCSRLAEDGGRLTLSGRNLVTTSAQGARTERELAADEVLDTYRDLFGLELDREPRVVDRSPRMVDETDVAGGADGTPGNAGT</sequence>
<evidence type="ECO:0000256" key="2">
    <source>
        <dbReference type="RuleBase" id="RU003452"/>
    </source>
</evidence>
<dbReference type="PANTHER" id="PTHR11786">
    <property type="entry name" value="N-HYDROXYARYLAMINE O-ACETYLTRANSFERASE"/>
    <property type="match status" value="1"/>
</dbReference>
<evidence type="ECO:0000256" key="1">
    <source>
        <dbReference type="ARBA" id="ARBA00006547"/>
    </source>
</evidence>
<dbReference type="Gene3D" id="2.40.128.150">
    <property type="entry name" value="Cysteine proteinases"/>
    <property type="match status" value="1"/>
</dbReference>
<accession>A0A345XLP8</accession>
<dbReference type="Gene3D" id="3.30.2140.10">
    <property type="entry name" value="Arylamine N-acetyltransferase"/>
    <property type="match status" value="1"/>
</dbReference>